<evidence type="ECO:0000313" key="2">
    <source>
        <dbReference type="Proteomes" id="UP001153678"/>
    </source>
</evidence>
<dbReference type="Proteomes" id="UP001153678">
    <property type="component" value="Unassembled WGS sequence"/>
</dbReference>
<reference evidence="1" key="1">
    <citation type="submission" date="2022-08" db="EMBL/GenBank/DDBJ databases">
        <authorList>
            <person name="Kallberg Y."/>
            <person name="Tangrot J."/>
            <person name="Rosling A."/>
        </authorList>
    </citation>
    <scope>NUCLEOTIDE SEQUENCE</scope>
    <source>
        <strain evidence="1">Wild A</strain>
    </source>
</reference>
<name>A0A9W4X3Y7_9GLOM</name>
<protein>
    <submittedName>
        <fullName evidence="1">3178_t:CDS:1</fullName>
    </submittedName>
</protein>
<accession>A0A9W4X3Y7</accession>
<dbReference type="EMBL" id="CAMKVN010009524">
    <property type="protein sequence ID" value="CAI2193399.1"/>
    <property type="molecule type" value="Genomic_DNA"/>
</dbReference>
<organism evidence="1 2">
    <name type="scientific">Funneliformis geosporum</name>
    <dbReference type="NCBI Taxonomy" id="1117311"/>
    <lineage>
        <taxon>Eukaryota</taxon>
        <taxon>Fungi</taxon>
        <taxon>Fungi incertae sedis</taxon>
        <taxon>Mucoromycota</taxon>
        <taxon>Glomeromycotina</taxon>
        <taxon>Glomeromycetes</taxon>
        <taxon>Glomerales</taxon>
        <taxon>Glomeraceae</taxon>
        <taxon>Funneliformis</taxon>
    </lineage>
</organism>
<evidence type="ECO:0000313" key="1">
    <source>
        <dbReference type="EMBL" id="CAI2193399.1"/>
    </source>
</evidence>
<keyword evidence="2" id="KW-1185">Reference proteome</keyword>
<comment type="caution">
    <text evidence="1">The sequence shown here is derived from an EMBL/GenBank/DDBJ whole genome shotgun (WGS) entry which is preliminary data.</text>
</comment>
<dbReference type="OrthoDB" id="6247875at2759"/>
<proteinExistence type="predicted"/>
<sequence length="199" mass="23413">MSDINVFHMFHLLEPEELSLFCNPIYPLYLTADQILDPLLRMYVSCDTAPHPHNGYTLYQRDFSARKNTPFEVNISWTNQSDEVKSLFKEIARVYKRIHKFFFNNHESSNVEPKSYRPILPKPTPPMDLVEFQDPTHFEYVDPANFEYVGPTNFEYVYPTQFVSGYVGQINFDPGYLDPTQFYVDMEHLDLENSDVNNC</sequence>
<gene>
    <name evidence="1" type="ORF">FWILDA_LOCUS16056</name>
</gene>
<dbReference type="AlphaFoldDB" id="A0A9W4X3Y7"/>